<dbReference type="Pfam" id="PF00501">
    <property type="entry name" value="AMP-binding"/>
    <property type="match status" value="1"/>
</dbReference>
<dbReference type="InterPro" id="IPR051087">
    <property type="entry name" value="Mitochondrial_ACSM"/>
</dbReference>
<accession>A0A4R9M0H6</accession>
<dbReference type="Gene3D" id="3.30.300.30">
    <property type="match status" value="1"/>
</dbReference>
<dbReference type="GO" id="GO:0016405">
    <property type="term" value="F:CoA-ligase activity"/>
    <property type="evidence" value="ECO:0007669"/>
    <property type="project" value="UniProtKB-ARBA"/>
</dbReference>
<sequence>MTESNFSWKIPQYFNIGVAVTDSHLGTEKESRTALVIENENGEKEECDFKTLSLLSSRFHFSLSQLGYPRDVRVLIRLHNSIAYPVSFFGTLKSGAIATPTSTLLTPKEVSYIAKDSGAQVIVLEKSMWKDLESELTEVLPLKTVYLSGKGEMPKSNGRFRFIDLEEELPKEMKLPDPVETKADDPAYLVYTSGTTGYPKGVLHAHRALLGRQPASEHWFHFQEHDRILHSGKFNWTYVLGTALMDPLYRGHTVVAYEGKNHPELWPELIARHNCTIFIGVPTVYRQILQKTNFSKKDVPSLRYCMSAGEHLSDEVLSLWKSRFEVPIYEGLGMSEFSYYISQNKNNPIKPGSAGKIQPGHIVDIVDPDGRPVSFGEEGLIIVSEKDPGLFLRYWNLPEEDRKSRKNGYFITGDYATIDKEGYIWFIGRKDDIINTFGYRVSPYEIERVMKSHPKISDCVAIGEDVGNDKILVSLCVIPYPEETISEEDLIAYGKERLAEYKAPKKIHFFENFPRTKNGKILRNEILHSLPVKK</sequence>
<protein>
    <submittedName>
        <fullName evidence="7">Acyl-CoA synthetase</fullName>
    </submittedName>
</protein>
<dbReference type="GO" id="GO:0015645">
    <property type="term" value="F:fatty acid ligase activity"/>
    <property type="evidence" value="ECO:0007669"/>
    <property type="project" value="TreeGrafter"/>
</dbReference>
<gene>
    <name evidence="7" type="ORF">EHS15_05585</name>
</gene>
<feature type="domain" description="AMP-binding enzyme C-terminal" evidence="6">
    <location>
        <begin position="445"/>
        <end position="520"/>
    </location>
</feature>
<dbReference type="InterPro" id="IPR042099">
    <property type="entry name" value="ANL_N_sf"/>
</dbReference>
<dbReference type="Gene3D" id="3.40.50.12780">
    <property type="entry name" value="N-terminal domain of ligase-like"/>
    <property type="match status" value="1"/>
</dbReference>
<dbReference type="Pfam" id="PF13193">
    <property type="entry name" value="AMP-binding_C"/>
    <property type="match status" value="1"/>
</dbReference>
<proteinExistence type="inferred from homology"/>
<dbReference type="GO" id="GO:0004321">
    <property type="term" value="F:fatty-acyl-CoA synthase activity"/>
    <property type="evidence" value="ECO:0007669"/>
    <property type="project" value="TreeGrafter"/>
</dbReference>
<dbReference type="AlphaFoldDB" id="A0A4R9M0H6"/>
<dbReference type="InterPro" id="IPR045851">
    <property type="entry name" value="AMP-bd_C_sf"/>
</dbReference>
<dbReference type="GO" id="GO:0006637">
    <property type="term" value="P:acyl-CoA metabolic process"/>
    <property type="evidence" value="ECO:0007669"/>
    <property type="project" value="TreeGrafter"/>
</dbReference>
<dbReference type="InterPro" id="IPR000873">
    <property type="entry name" value="AMP-dep_synth/lig_dom"/>
</dbReference>
<dbReference type="SUPFAM" id="SSF56801">
    <property type="entry name" value="Acetyl-CoA synthetase-like"/>
    <property type="match status" value="1"/>
</dbReference>
<keyword evidence="3" id="KW-0547">Nucleotide-binding</keyword>
<dbReference type="EMBL" id="RQHW01000016">
    <property type="protein sequence ID" value="TGN20163.1"/>
    <property type="molecule type" value="Genomic_DNA"/>
</dbReference>
<keyword evidence="8" id="KW-1185">Reference proteome</keyword>
<evidence type="ECO:0000259" key="6">
    <source>
        <dbReference type="Pfam" id="PF13193"/>
    </source>
</evidence>
<evidence type="ECO:0000313" key="8">
    <source>
        <dbReference type="Proteomes" id="UP000298058"/>
    </source>
</evidence>
<dbReference type="Proteomes" id="UP000298058">
    <property type="component" value="Unassembled WGS sequence"/>
</dbReference>
<dbReference type="OrthoDB" id="311554at2"/>
<reference evidence="7" key="1">
    <citation type="journal article" date="2019" name="PLoS Negl. Trop. Dis.">
        <title>Revisiting the worldwide diversity of Leptospira species in the environment.</title>
        <authorList>
            <person name="Vincent A.T."/>
            <person name="Schiettekatte O."/>
            <person name="Bourhy P."/>
            <person name="Veyrier F.J."/>
            <person name="Picardeau M."/>
        </authorList>
    </citation>
    <scope>NUCLEOTIDE SEQUENCE [LARGE SCALE GENOMIC DNA]</scope>
    <source>
        <strain evidence="7">201300427</strain>
    </source>
</reference>
<dbReference type="InterPro" id="IPR025110">
    <property type="entry name" value="AMP-bd_C"/>
</dbReference>
<comment type="similarity">
    <text evidence="1">Belongs to the ATP-dependent AMP-binding enzyme family.</text>
</comment>
<evidence type="ECO:0000256" key="1">
    <source>
        <dbReference type="ARBA" id="ARBA00006432"/>
    </source>
</evidence>
<evidence type="ECO:0000256" key="2">
    <source>
        <dbReference type="ARBA" id="ARBA00022598"/>
    </source>
</evidence>
<dbReference type="PANTHER" id="PTHR43605">
    <property type="entry name" value="ACYL-COENZYME A SYNTHETASE"/>
    <property type="match status" value="1"/>
</dbReference>
<feature type="domain" description="AMP-dependent synthetase/ligase" evidence="5">
    <location>
        <begin position="30"/>
        <end position="395"/>
    </location>
</feature>
<dbReference type="GO" id="GO:0006633">
    <property type="term" value="P:fatty acid biosynthetic process"/>
    <property type="evidence" value="ECO:0007669"/>
    <property type="project" value="TreeGrafter"/>
</dbReference>
<dbReference type="InterPro" id="IPR020845">
    <property type="entry name" value="AMP-binding_CS"/>
</dbReference>
<keyword evidence="4" id="KW-0067">ATP-binding</keyword>
<evidence type="ECO:0000259" key="5">
    <source>
        <dbReference type="Pfam" id="PF00501"/>
    </source>
</evidence>
<evidence type="ECO:0000313" key="7">
    <source>
        <dbReference type="EMBL" id="TGN20163.1"/>
    </source>
</evidence>
<organism evidence="7 8">
    <name type="scientific">Leptospira idonii</name>
    <dbReference type="NCBI Taxonomy" id="1193500"/>
    <lineage>
        <taxon>Bacteria</taxon>
        <taxon>Pseudomonadati</taxon>
        <taxon>Spirochaetota</taxon>
        <taxon>Spirochaetia</taxon>
        <taxon>Leptospirales</taxon>
        <taxon>Leptospiraceae</taxon>
        <taxon>Leptospira</taxon>
    </lineage>
</organism>
<evidence type="ECO:0000256" key="3">
    <source>
        <dbReference type="ARBA" id="ARBA00022741"/>
    </source>
</evidence>
<comment type="caution">
    <text evidence="7">The sequence shown here is derived from an EMBL/GenBank/DDBJ whole genome shotgun (WGS) entry which is preliminary data.</text>
</comment>
<keyword evidence="2" id="KW-0436">Ligase</keyword>
<evidence type="ECO:0000256" key="4">
    <source>
        <dbReference type="ARBA" id="ARBA00022840"/>
    </source>
</evidence>
<dbReference type="PANTHER" id="PTHR43605:SF10">
    <property type="entry name" value="ACYL-COA SYNTHETASE MEDIUM CHAIN FAMILY MEMBER 3"/>
    <property type="match status" value="1"/>
</dbReference>
<dbReference type="PROSITE" id="PS00455">
    <property type="entry name" value="AMP_BINDING"/>
    <property type="match status" value="1"/>
</dbReference>
<dbReference type="GO" id="GO:0005524">
    <property type="term" value="F:ATP binding"/>
    <property type="evidence" value="ECO:0007669"/>
    <property type="project" value="UniProtKB-KW"/>
</dbReference>
<dbReference type="RefSeq" id="WP_135759559.1">
    <property type="nucleotide sequence ID" value="NZ_RQHW01000016.1"/>
</dbReference>
<name>A0A4R9M0H6_9LEPT</name>